<dbReference type="Proteomes" id="UP000006621">
    <property type="component" value="Chromosome"/>
</dbReference>
<feature type="transmembrane region" description="Helical" evidence="7">
    <location>
        <begin position="234"/>
        <end position="255"/>
    </location>
</feature>
<feature type="transmembrane region" description="Helical" evidence="7">
    <location>
        <begin position="86"/>
        <end position="106"/>
    </location>
</feature>
<evidence type="ECO:0000256" key="5">
    <source>
        <dbReference type="ARBA" id="ARBA00022989"/>
    </source>
</evidence>
<dbReference type="HOGENOM" id="CLU_026911_5_2_0"/>
<evidence type="ECO:0000256" key="2">
    <source>
        <dbReference type="ARBA" id="ARBA00007430"/>
    </source>
</evidence>
<dbReference type="KEGG" id="fsi:Flexsi_0376"/>
<dbReference type="CDD" id="cd13127">
    <property type="entry name" value="MATE_tuaB_like"/>
    <property type="match status" value="1"/>
</dbReference>
<dbReference type="RefSeq" id="WP_013885575.1">
    <property type="nucleotide sequence ID" value="NC_015672.1"/>
</dbReference>
<proteinExistence type="inferred from homology"/>
<feature type="transmembrane region" description="Helical" evidence="7">
    <location>
        <begin position="425"/>
        <end position="444"/>
    </location>
</feature>
<dbReference type="AlphaFoldDB" id="F8E8L5"/>
<keyword evidence="5 7" id="KW-1133">Transmembrane helix</keyword>
<evidence type="ECO:0000256" key="4">
    <source>
        <dbReference type="ARBA" id="ARBA00022692"/>
    </source>
</evidence>
<dbReference type="OrthoDB" id="8538786at2"/>
<dbReference type="EMBL" id="CP002858">
    <property type="protein sequence ID" value="AEI14064.1"/>
    <property type="molecule type" value="Genomic_DNA"/>
</dbReference>
<keyword evidence="4 7" id="KW-0812">Transmembrane</keyword>
<keyword evidence="6 7" id="KW-0472">Membrane</keyword>
<keyword evidence="3" id="KW-1003">Cell membrane</keyword>
<evidence type="ECO:0000256" key="1">
    <source>
        <dbReference type="ARBA" id="ARBA00004651"/>
    </source>
</evidence>
<dbReference type="STRING" id="717231.Flexsi_0376"/>
<organism evidence="8 9">
    <name type="scientific">Flexistipes sinusarabici (strain ATCC 49648 / DSM 4947 / MAS 10)</name>
    <dbReference type="NCBI Taxonomy" id="717231"/>
    <lineage>
        <taxon>Bacteria</taxon>
        <taxon>Pseudomonadati</taxon>
        <taxon>Deferribacterota</taxon>
        <taxon>Deferribacteres</taxon>
        <taxon>Deferribacterales</taxon>
        <taxon>Flexistipitaceae</taxon>
        <taxon>Flexistipes</taxon>
    </lineage>
</organism>
<dbReference type="InterPro" id="IPR050833">
    <property type="entry name" value="Poly_Biosynth_Transport"/>
</dbReference>
<dbReference type="eggNOG" id="COG2244">
    <property type="taxonomic scope" value="Bacteria"/>
</dbReference>
<evidence type="ECO:0000256" key="7">
    <source>
        <dbReference type="SAM" id="Phobius"/>
    </source>
</evidence>
<dbReference type="GO" id="GO:0005886">
    <property type="term" value="C:plasma membrane"/>
    <property type="evidence" value="ECO:0007669"/>
    <property type="project" value="UniProtKB-SubCell"/>
</dbReference>
<evidence type="ECO:0000256" key="3">
    <source>
        <dbReference type="ARBA" id="ARBA00022475"/>
    </source>
</evidence>
<evidence type="ECO:0000313" key="8">
    <source>
        <dbReference type="EMBL" id="AEI14064.1"/>
    </source>
</evidence>
<dbReference type="Pfam" id="PF13440">
    <property type="entry name" value="Polysacc_synt_3"/>
    <property type="match status" value="1"/>
</dbReference>
<comment type="subcellular location">
    <subcellularLocation>
        <location evidence="1">Cell membrane</location>
        <topology evidence="1">Multi-pass membrane protein</topology>
    </subcellularLocation>
</comment>
<evidence type="ECO:0000256" key="6">
    <source>
        <dbReference type="ARBA" id="ARBA00023136"/>
    </source>
</evidence>
<feature type="transmembrane region" description="Helical" evidence="7">
    <location>
        <begin position="177"/>
        <end position="197"/>
    </location>
</feature>
<reference evidence="9" key="2">
    <citation type="submission" date="2011-06" db="EMBL/GenBank/DDBJ databases">
        <title>The complete genome of Flexistipes sinusarabici DSM 4947.</title>
        <authorList>
            <person name="Lucas S."/>
            <person name="Han J."/>
            <person name="Lapidus A."/>
            <person name="Bruce D."/>
            <person name="Goodwin L."/>
            <person name="Pitluck S."/>
            <person name="Peters L."/>
            <person name="Kyrpides N."/>
            <person name="Mavromatis K."/>
            <person name="Ivanova N."/>
            <person name="Mikhailova N."/>
            <person name="Chertkov O."/>
            <person name="Detter J.C."/>
            <person name="Tapia R."/>
            <person name="Han C."/>
            <person name="Land M."/>
            <person name="Hauser L."/>
            <person name="Markowitz V."/>
            <person name="Cheng J.-F."/>
            <person name="Hugenholtz P."/>
            <person name="Woyke T."/>
            <person name="Wu D."/>
            <person name="Spring S."/>
            <person name="Schroeder M."/>
            <person name="Brambilla E."/>
            <person name="Klenk H.-P."/>
            <person name="Eisen J.A."/>
        </authorList>
    </citation>
    <scope>NUCLEOTIDE SEQUENCE [LARGE SCALE GENOMIC DNA]</scope>
    <source>
        <strain evidence="9">DSM 4947 / MAS 10</strain>
    </source>
</reference>
<feature type="transmembrane region" description="Helical" evidence="7">
    <location>
        <begin position="396"/>
        <end position="413"/>
    </location>
</feature>
<dbReference type="PANTHER" id="PTHR30250">
    <property type="entry name" value="PST FAMILY PREDICTED COLANIC ACID TRANSPORTER"/>
    <property type="match status" value="1"/>
</dbReference>
<feature type="transmembrane region" description="Helical" evidence="7">
    <location>
        <begin position="118"/>
        <end position="140"/>
    </location>
</feature>
<comment type="similarity">
    <text evidence="2">Belongs to the polysaccharide synthase family.</text>
</comment>
<feature type="transmembrane region" description="Helical" evidence="7">
    <location>
        <begin position="370"/>
        <end position="390"/>
    </location>
</feature>
<protein>
    <submittedName>
        <fullName evidence="8">Polysaccharide biosynthesis protein</fullName>
    </submittedName>
</protein>
<feature type="transmembrane region" description="Helical" evidence="7">
    <location>
        <begin position="152"/>
        <end position="171"/>
    </location>
</feature>
<accession>F8E8L5</accession>
<keyword evidence="9" id="KW-1185">Reference proteome</keyword>
<evidence type="ECO:0000313" key="9">
    <source>
        <dbReference type="Proteomes" id="UP000006621"/>
    </source>
</evidence>
<name>F8E8L5_FLESM</name>
<feature type="transmembrane region" description="Helical" evidence="7">
    <location>
        <begin position="325"/>
        <end position="349"/>
    </location>
</feature>
<dbReference type="PANTHER" id="PTHR30250:SF10">
    <property type="entry name" value="LIPOPOLYSACCHARIDE BIOSYNTHESIS PROTEIN WZXC"/>
    <property type="match status" value="1"/>
</dbReference>
<sequence length="483" mass="54785">MNYTSDNSTLKTKTILGIIWSFLEQVGKRGITGLVTLVLAAFLTPEDFGLVAMISVFIEIARTIMESGFREALIRKKNAEQIDFCTAFYANIALGIVAYFILFFSAPYIADFYNEQRLIFLIRVVAVVIIIQSFQVIQIASLSRKLDFKAQLMASIPGAIISGTIAIILAYLGAGVWALIAQIMLSAFFMTMFLWFTNKWRPRLLFRIGSLKEMFGFGSKLFLSSLIDITFQNLFVLVIAKLFTATEAGYYFFALKIQQMLIMQMTTSVQKVTYPALSSIQDNFDKLKYGFQKLLQVLTFVIFPLVLFTAAVAEPVIELFLSHKWLPAVPYVQLLLLAGLLIPVHSVNLNILKVKGRSDLFLYLEVFKKLLVVVVLFLSSFYGIFAILFGRIINSILGYIPNSYFSAKLIGYGTKQQIRDINPQLLLSGSIALISYFCVSFFTFHPALEIFTFFSLSWVLYMCFAYLLKFKSFYTIINLLNKE</sequence>
<reference evidence="8 9" key="1">
    <citation type="journal article" date="2011" name="Stand. Genomic Sci.">
        <title>Genome sequence of the moderately thermophilic halophile Flexistipes sinusarabici strain (MAS10).</title>
        <authorList>
            <person name="Lapidus A."/>
            <person name="Chertkov O."/>
            <person name="Nolan M."/>
            <person name="Lucas S."/>
            <person name="Hammon N."/>
            <person name="Deshpande S."/>
            <person name="Cheng J.F."/>
            <person name="Tapia R."/>
            <person name="Han C."/>
            <person name="Goodwin L."/>
            <person name="Pitluck S."/>
            <person name="Liolios K."/>
            <person name="Pagani I."/>
            <person name="Ivanova N."/>
            <person name="Huntemann M."/>
            <person name="Mavromatis K."/>
            <person name="Mikhailova N."/>
            <person name="Pati A."/>
            <person name="Chen A."/>
            <person name="Palaniappan K."/>
            <person name="Land M."/>
            <person name="Hauser L."/>
            <person name="Brambilla E.M."/>
            <person name="Rohde M."/>
            <person name="Abt B."/>
            <person name="Spring S."/>
            <person name="Goker M."/>
            <person name="Bristow J."/>
            <person name="Eisen J.A."/>
            <person name="Markowitz V."/>
            <person name="Hugenholtz P."/>
            <person name="Kyrpides N.C."/>
            <person name="Klenk H.P."/>
            <person name="Woyke T."/>
        </authorList>
    </citation>
    <scope>NUCLEOTIDE SEQUENCE [LARGE SCALE GENOMIC DNA]</scope>
    <source>
        <strain evidence="9">DSM 4947 / MAS 10</strain>
    </source>
</reference>
<feature type="transmembrane region" description="Helical" evidence="7">
    <location>
        <begin position="294"/>
        <end position="313"/>
    </location>
</feature>
<gene>
    <name evidence="8" type="ordered locus">Flexsi_0376</name>
</gene>